<dbReference type="EMBL" id="CAJQZP010000295">
    <property type="protein sequence ID" value="CAG4955152.1"/>
    <property type="molecule type" value="Genomic_DNA"/>
</dbReference>
<dbReference type="Proteomes" id="UP000691718">
    <property type="component" value="Unassembled WGS sequence"/>
</dbReference>
<keyword evidence="2" id="KW-1185">Reference proteome</keyword>
<evidence type="ECO:0000313" key="1">
    <source>
        <dbReference type="EMBL" id="CAG4955152.1"/>
    </source>
</evidence>
<reference evidence="1" key="1">
    <citation type="submission" date="2021-04" db="EMBL/GenBank/DDBJ databases">
        <authorList>
            <person name="Tunstrom K."/>
        </authorList>
    </citation>
    <scope>NUCLEOTIDE SEQUENCE</scope>
</reference>
<proteinExistence type="predicted"/>
<dbReference type="PANTHER" id="PTHR47331:SF1">
    <property type="entry name" value="GAG-LIKE PROTEIN"/>
    <property type="match status" value="1"/>
</dbReference>
<comment type="caution">
    <text evidence="1">The sequence shown here is derived from an EMBL/GenBank/DDBJ whole genome shotgun (WGS) entry which is preliminary data.</text>
</comment>
<dbReference type="PANTHER" id="PTHR47331">
    <property type="entry name" value="PHD-TYPE DOMAIN-CONTAINING PROTEIN"/>
    <property type="match status" value="1"/>
</dbReference>
<accession>A0A8S3WDV2</accession>
<gene>
    <name evidence="1" type="ORF">PAPOLLO_LOCUS5243</name>
</gene>
<organism evidence="1 2">
    <name type="scientific">Parnassius apollo</name>
    <name type="common">Apollo butterfly</name>
    <name type="synonym">Papilio apollo</name>
    <dbReference type="NCBI Taxonomy" id="110799"/>
    <lineage>
        <taxon>Eukaryota</taxon>
        <taxon>Metazoa</taxon>
        <taxon>Ecdysozoa</taxon>
        <taxon>Arthropoda</taxon>
        <taxon>Hexapoda</taxon>
        <taxon>Insecta</taxon>
        <taxon>Pterygota</taxon>
        <taxon>Neoptera</taxon>
        <taxon>Endopterygota</taxon>
        <taxon>Lepidoptera</taxon>
        <taxon>Glossata</taxon>
        <taxon>Ditrysia</taxon>
        <taxon>Papilionoidea</taxon>
        <taxon>Papilionidae</taxon>
        <taxon>Parnassiinae</taxon>
        <taxon>Parnassini</taxon>
        <taxon>Parnassius</taxon>
        <taxon>Parnassius</taxon>
    </lineage>
</organism>
<dbReference type="OrthoDB" id="8065733at2759"/>
<sequence>MFYYRGRSSAAQPEKIPIQGTISDFGGNSSTKATYMLADLEFNTPNKIDVLLGADAYSCIVKSPSGTLVAQSTTLGWVLSGAVSRESSTKINVLHAQLSDDELLRRFWEIEEQNSSKKILTPEEKKCEELYNKVRDISGRYVVRLPFREENPFCKGCGSRAIAEKRFKSLEKRLGRDVDLKERYKQVIEEYLQLRHMRKIDKRDKIRDAAVYLPHHAVIREDKTFSKVRVVFNASEKDNNGVSLNYTLMVGPTLQSDLRHTVLRWRFHPIALVSDIVKMCRQVRISDEDAIFQRVLWRDSSETEIED</sequence>
<name>A0A8S3WDV2_PARAO</name>
<evidence type="ECO:0000313" key="2">
    <source>
        <dbReference type="Proteomes" id="UP000691718"/>
    </source>
</evidence>
<protein>
    <submittedName>
        <fullName evidence="1">(apollo) hypothetical protein</fullName>
    </submittedName>
</protein>
<dbReference type="AlphaFoldDB" id="A0A8S3WDV2"/>